<dbReference type="SUPFAM" id="SSF48498">
    <property type="entry name" value="Tetracyclin repressor-like, C-terminal domain"/>
    <property type="match status" value="1"/>
</dbReference>
<dbReference type="PROSITE" id="PS50977">
    <property type="entry name" value="HTH_TETR_2"/>
    <property type="match status" value="1"/>
</dbReference>
<dbReference type="SUPFAM" id="SSF46689">
    <property type="entry name" value="Homeodomain-like"/>
    <property type="match status" value="1"/>
</dbReference>
<sequence length="229" mass="24727">MRRPAAVASEGGPARGQVGENPGMTIPEPEPDATVVKRRPGGRSAIVRTAVQEAAVGLLEEVGYERLLLTDVAARAGVNKTTVYRRWPTKQDLVAELLGDLVALGVSTPDTGTLVGDLEVLLGEVAGVLRTRAVVEIIRAAIGFDRADQGTSAARAAFWEDRYARSSIIVERAIGRGELPTDTDPRRYLEQIFGPLYLRTLVIGEDVDDVDLAALARRDASRRREADDD</sequence>
<comment type="caution">
    <text evidence="7">The sequence shown here is derived from an EMBL/GenBank/DDBJ whole genome shotgun (WGS) entry which is preliminary data.</text>
</comment>
<reference evidence="8" key="1">
    <citation type="journal article" date="2019" name="Int. J. Syst. Evol. Microbiol.">
        <title>The Global Catalogue of Microorganisms (GCM) 10K type strain sequencing project: providing services to taxonomists for standard genome sequencing and annotation.</title>
        <authorList>
            <consortium name="The Broad Institute Genomics Platform"/>
            <consortium name="The Broad Institute Genome Sequencing Center for Infectious Disease"/>
            <person name="Wu L."/>
            <person name="Ma J."/>
        </authorList>
    </citation>
    <scope>NUCLEOTIDE SEQUENCE [LARGE SCALE GENOMIC DNA]</scope>
    <source>
        <strain evidence="8">JCM 16703</strain>
    </source>
</reference>
<evidence type="ECO:0000313" key="7">
    <source>
        <dbReference type="EMBL" id="GAA4120891.1"/>
    </source>
</evidence>
<evidence type="ECO:0000256" key="1">
    <source>
        <dbReference type="ARBA" id="ARBA00023015"/>
    </source>
</evidence>
<gene>
    <name evidence="7" type="ORF">GCM10022215_25150</name>
</gene>
<dbReference type="Pfam" id="PF16859">
    <property type="entry name" value="TetR_C_11"/>
    <property type="match status" value="1"/>
</dbReference>
<protein>
    <recommendedName>
        <fullName evidence="6">HTH tetR-type domain-containing protein</fullName>
    </recommendedName>
</protein>
<dbReference type="InterPro" id="IPR009057">
    <property type="entry name" value="Homeodomain-like_sf"/>
</dbReference>
<evidence type="ECO:0000259" key="6">
    <source>
        <dbReference type="PROSITE" id="PS50977"/>
    </source>
</evidence>
<keyword evidence="3" id="KW-0804">Transcription</keyword>
<dbReference type="PANTHER" id="PTHR30055">
    <property type="entry name" value="HTH-TYPE TRANSCRIPTIONAL REGULATOR RUTR"/>
    <property type="match status" value="1"/>
</dbReference>
<feature type="domain" description="HTH tetR-type" evidence="6">
    <location>
        <begin position="45"/>
        <end position="105"/>
    </location>
</feature>
<evidence type="ECO:0000313" key="8">
    <source>
        <dbReference type="Proteomes" id="UP001501495"/>
    </source>
</evidence>
<feature type="region of interest" description="Disordered" evidence="5">
    <location>
        <begin position="1"/>
        <end position="32"/>
    </location>
</feature>
<evidence type="ECO:0000256" key="4">
    <source>
        <dbReference type="PROSITE-ProRule" id="PRU00335"/>
    </source>
</evidence>
<evidence type="ECO:0000256" key="5">
    <source>
        <dbReference type="SAM" id="MobiDB-lite"/>
    </source>
</evidence>
<dbReference type="Proteomes" id="UP001501495">
    <property type="component" value="Unassembled WGS sequence"/>
</dbReference>
<evidence type="ECO:0000256" key="2">
    <source>
        <dbReference type="ARBA" id="ARBA00023125"/>
    </source>
</evidence>
<dbReference type="PANTHER" id="PTHR30055:SF148">
    <property type="entry name" value="TETR-FAMILY TRANSCRIPTIONAL REGULATOR"/>
    <property type="match status" value="1"/>
</dbReference>
<dbReference type="InterPro" id="IPR036271">
    <property type="entry name" value="Tet_transcr_reg_TetR-rel_C_sf"/>
</dbReference>
<dbReference type="InterPro" id="IPR001647">
    <property type="entry name" value="HTH_TetR"/>
</dbReference>
<feature type="DNA-binding region" description="H-T-H motif" evidence="4">
    <location>
        <begin position="68"/>
        <end position="87"/>
    </location>
</feature>
<keyword evidence="8" id="KW-1185">Reference proteome</keyword>
<dbReference type="EMBL" id="BAAAZH010000017">
    <property type="protein sequence ID" value="GAA4120891.1"/>
    <property type="molecule type" value="Genomic_DNA"/>
</dbReference>
<dbReference type="Gene3D" id="1.10.10.60">
    <property type="entry name" value="Homeodomain-like"/>
    <property type="match status" value="1"/>
</dbReference>
<keyword evidence="2 4" id="KW-0238">DNA-binding</keyword>
<organism evidence="7 8">
    <name type="scientific">Nocardioides fonticola</name>
    <dbReference type="NCBI Taxonomy" id="450363"/>
    <lineage>
        <taxon>Bacteria</taxon>
        <taxon>Bacillati</taxon>
        <taxon>Actinomycetota</taxon>
        <taxon>Actinomycetes</taxon>
        <taxon>Propionibacteriales</taxon>
        <taxon>Nocardioidaceae</taxon>
        <taxon>Nocardioides</taxon>
    </lineage>
</organism>
<dbReference type="PRINTS" id="PR00455">
    <property type="entry name" value="HTHTETR"/>
</dbReference>
<dbReference type="InterPro" id="IPR011075">
    <property type="entry name" value="TetR_C"/>
</dbReference>
<evidence type="ECO:0000256" key="3">
    <source>
        <dbReference type="ARBA" id="ARBA00023163"/>
    </source>
</evidence>
<keyword evidence="1" id="KW-0805">Transcription regulation</keyword>
<dbReference type="InterPro" id="IPR050109">
    <property type="entry name" value="HTH-type_TetR-like_transc_reg"/>
</dbReference>
<proteinExistence type="predicted"/>
<dbReference type="Gene3D" id="1.10.357.10">
    <property type="entry name" value="Tetracycline Repressor, domain 2"/>
    <property type="match status" value="1"/>
</dbReference>
<name>A0ABP7XKH3_9ACTN</name>
<accession>A0ABP7XKH3</accession>
<dbReference type="Pfam" id="PF00440">
    <property type="entry name" value="TetR_N"/>
    <property type="match status" value="1"/>
</dbReference>